<feature type="transmembrane region" description="Helical" evidence="8">
    <location>
        <begin position="316"/>
        <end position="342"/>
    </location>
</feature>
<feature type="domain" description="ABC transmembrane type-1" evidence="9">
    <location>
        <begin position="50"/>
        <end position="251"/>
    </location>
</feature>
<dbReference type="OrthoDB" id="7066776at2"/>
<evidence type="ECO:0000256" key="7">
    <source>
        <dbReference type="ARBA" id="ARBA00023136"/>
    </source>
</evidence>
<dbReference type="InterPro" id="IPR000515">
    <property type="entry name" value="MetI-like"/>
</dbReference>
<feature type="transmembrane region" description="Helical" evidence="8">
    <location>
        <begin position="391"/>
        <end position="410"/>
    </location>
</feature>
<feature type="transmembrane region" description="Helical" evidence="8">
    <location>
        <begin position="129"/>
        <end position="149"/>
    </location>
</feature>
<keyword evidence="5 8" id="KW-0812">Transmembrane</keyword>
<feature type="transmembrane region" description="Helical" evidence="8">
    <location>
        <begin position="56"/>
        <end position="75"/>
    </location>
</feature>
<dbReference type="EMBL" id="QGKM01000013">
    <property type="protein sequence ID" value="PWQ99192.1"/>
    <property type="molecule type" value="Genomic_DNA"/>
</dbReference>
<proteinExistence type="predicted"/>
<dbReference type="PANTHER" id="PTHR43357:SF4">
    <property type="entry name" value="INNER MEMBRANE ABC TRANSPORTER PERMEASE PROTEIN YDCV"/>
    <property type="match status" value="1"/>
</dbReference>
<dbReference type="PANTHER" id="PTHR43357">
    <property type="entry name" value="INNER MEMBRANE ABC TRANSPORTER PERMEASE PROTEIN YDCV"/>
    <property type="match status" value="1"/>
</dbReference>
<feature type="transmembrane region" description="Helical" evidence="8">
    <location>
        <begin position="492"/>
        <end position="513"/>
    </location>
</feature>
<dbReference type="InterPro" id="IPR035906">
    <property type="entry name" value="MetI-like_sf"/>
</dbReference>
<evidence type="ECO:0000256" key="2">
    <source>
        <dbReference type="ARBA" id="ARBA00022448"/>
    </source>
</evidence>
<feature type="transmembrane region" description="Helical" evidence="8">
    <location>
        <begin position="189"/>
        <end position="213"/>
    </location>
</feature>
<evidence type="ECO:0000259" key="9">
    <source>
        <dbReference type="PROSITE" id="PS50928"/>
    </source>
</evidence>
<feature type="transmembrane region" description="Helical" evidence="8">
    <location>
        <begin position="363"/>
        <end position="385"/>
    </location>
</feature>
<keyword evidence="6 8" id="KW-1133">Transmembrane helix</keyword>
<dbReference type="AlphaFoldDB" id="A0A317CS98"/>
<organism evidence="10 11">
    <name type="scientific">Leucothrix pacifica</name>
    <dbReference type="NCBI Taxonomy" id="1247513"/>
    <lineage>
        <taxon>Bacteria</taxon>
        <taxon>Pseudomonadati</taxon>
        <taxon>Pseudomonadota</taxon>
        <taxon>Gammaproteobacteria</taxon>
        <taxon>Thiotrichales</taxon>
        <taxon>Thiotrichaceae</taxon>
        <taxon>Leucothrix</taxon>
    </lineage>
</organism>
<name>A0A317CS98_9GAMM</name>
<keyword evidence="7 8" id="KW-0472">Membrane</keyword>
<evidence type="ECO:0000313" key="10">
    <source>
        <dbReference type="EMBL" id="PWQ99192.1"/>
    </source>
</evidence>
<evidence type="ECO:0000256" key="4">
    <source>
        <dbReference type="ARBA" id="ARBA00022519"/>
    </source>
</evidence>
<keyword evidence="2" id="KW-0813">Transport</keyword>
<dbReference type="Gene3D" id="1.10.3720.10">
    <property type="entry name" value="MetI-like"/>
    <property type="match status" value="2"/>
</dbReference>
<dbReference type="GO" id="GO:0005886">
    <property type="term" value="C:plasma membrane"/>
    <property type="evidence" value="ECO:0007669"/>
    <property type="project" value="UniProtKB-SubCell"/>
</dbReference>
<dbReference type="CDD" id="cd06261">
    <property type="entry name" value="TM_PBP2"/>
    <property type="match status" value="2"/>
</dbReference>
<feature type="transmembrane region" description="Helical" evidence="8">
    <location>
        <begin position="450"/>
        <end position="472"/>
    </location>
</feature>
<dbReference type="GO" id="GO:0055085">
    <property type="term" value="P:transmembrane transport"/>
    <property type="evidence" value="ECO:0007669"/>
    <property type="project" value="InterPro"/>
</dbReference>
<evidence type="ECO:0000313" key="11">
    <source>
        <dbReference type="Proteomes" id="UP000245539"/>
    </source>
</evidence>
<evidence type="ECO:0000256" key="3">
    <source>
        <dbReference type="ARBA" id="ARBA00022475"/>
    </source>
</evidence>
<comment type="caution">
    <text evidence="10">The sequence shown here is derived from an EMBL/GenBank/DDBJ whole genome shotgun (WGS) entry which is preliminary data.</text>
</comment>
<accession>A0A317CS98</accession>
<evidence type="ECO:0000256" key="5">
    <source>
        <dbReference type="ARBA" id="ARBA00022692"/>
    </source>
</evidence>
<evidence type="ECO:0000256" key="6">
    <source>
        <dbReference type="ARBA" id="ARBA00022989"/>
    </source>
</evidence>
<comment type="subcellular location">
    <subcellularLocation>
        <location evidence="1">Cell inner membrane</location>
        <topology evidence="1">Multi-pass membrane protein</topology>
    </subcellularLocation>
</comment>
<sequence>MTQLFGKFSLALLLSMTALAFYGLMGFSASKGNSGADWSLLHDSYFWSILGFSLKQAGLSAILSVVLAWPIARALYYSPWLPFRSGFLSLCLLCFIMPTLVLITGLVVLLGRSGLLVSGWVEGWNLYGLHGILIAHVFLNMPFAVRVLYQQMNNIPDTSWKLAGQLKFTPLQRLRWVEWASLKATFLRLFGFIAVLCFNSFAVVLALGGGPQATTLEVAVFQALKYDFNIPEALALAWIQFAITGLLYVMVSRWGSVNWLSAETSVRQWLPKPSALVSVFNAVLYTLVWCILLMPLLALIPGIAEMNWQKFNWQSVLLPTLTTLVVGVMSASIALVVAYGVLIPLRQSAIRGQHKLQLLHEWLGMHTLLAPAMVLSVGLYVYFLPRIDLDAWGMLFVVLLNAAVIVPFAAQHLRPRLLQFDQQYYRLADSLKLTGWARLKVELPWLKGTLLFSFSLVLLFAMGDVAIFSIFGDEDWMTLPWLIYRFAGTYRMAEASLASAILLLICAIIVLYFERSRRHAGN</sequence>
<feature type="domain" description="ABC transmembrane type-1" evidence="9">
    <location>
        <begin position="320"/>
        <end position="514"/>
    </location>
</feature>
<dbReference type="PROSITE" id="PS50928">
    <property type="entry name" value="ABC_TM1"/>
    <property type="match status" value="2"/>
</dbReference>
<gene>
    <name evidence="10" type="ORF">DKW60_07125</name>
</gene>
<evidence type="ECO:0000256" key="1">
    <source>
        <dbReference type="ARBA" id="ARBA00004429"/>
    </source>
</evidence>
<keyword evidence="3" id="KW-1003">Cell membrane</keyword>
<dbReference type="Proteomes" id="UP000245539">
    <property type="component" value="Unassembled WGS sequence"/>
</dbReference>
<dbReference type="RefSeq" id="WP_109836953.1">
    <property type="nucleotide sequence ID" value="NZ_QGKM01000013.1"/>
</dbReference>
<keyword evidence="11" id="KW-1185">Reference proteome</keyword>
<feature type="transmembrane region" description="Helical" evidence="8">
    <location>
        <begin position="87"/>
        <end position="109"/>
    </location>
</feature>
<feature type="transmembrane region" description="Helical" evidence="8">
    <location>
        <begin position="233"/>
        <end position="254"/>
    </location>
</feature>
<reference evidence="10 11" key="1">
    <citation type="submission" date="2018-05" db="EMBL/GenBank/DDBJ databases">
        <title>Leucothrix arctica sp. nov., isolated from Arctic seawater.</title>
        <authorList>
            <person name="Choi A."/>
            <person name="Baek K."/>
        </authorList>
    </citation>
    <scope>NUCLEOTIDE SEQUENCE [LARGE SCALE GENOMIC DNA]</scope>
    <source>
        <strain evidence="10 11">JCM 18388</strain>
    </source>
</reference>
<feature type="transmembrane region" description="Helical" evidence="8">
    <location>
        <begin position="275"/>
        <end position="304"/>
    </location>
</feature>
<keyword evidence="4" id="KW-0997">Cell inner membrane</keyword>
<protein>
    <submittedName>
        <fullName evidence="10">Thiamine/thiamine pyrophosphate ABC transporter permease ThiP</fullName>
    </submittedName>
</protein>
<dbReference type="SUPFAM" id="SSF161098">
    <property type="entry name" value="MetI-like"/>
    <property type="match status" value="2"/>
</dbReference>
<evidence type="ECO:0000256" key="8">
    <source>
        <dbReference type="SAM" id="Phobius"/>
    </source>
</evidence>